<gene>
    <name evidence="2" type="ORF">OS493_014978</name>
</gene>
<evidence type="ECO:0000313" key="2">
    <source>
        <dbReference type="EMBL" id="KAJ7392039.1"/>
    </source>
</evidence>
<dbReference type="AlphaFoldDB" id="A0A9X0DBJ9"/>
<sequence length="178" mass="19622">MMHQQLVALHQGAVAAQQNMGPEGMPPQRVPQPVMSPQQQVLAAHLQMQAQQGMQGQMAPVPQPNMVASGMSPQSSAGFVQHPNYTGVQSFTGQPMMYNSSQYPMMNVGMNPFIGQQMYGLPMQGGSTFYPPQAAMMQQQQHQQQQQSQQAQVEPSQQPQTRRRPTAAIPIKPPQERT</sequence>
<dbReference type="OrthoDB" id="5988778at2759"/>
<evidence type="ECO:0000313" key="3">
    <source>
        <dbReference type="Proteomes" id="UP001163046"/>
    </source>
</evidence>
<protein>
    <submittedName>
        <fullName evidence="2">Uncharacterized protein</fullName>
    </submittedName>
</protein>
<organism evidence="2 3">
    <name type="scientific">Desmophyllum pertusum</name>
    <dbReference type="NCBI Taxonomy" id="174260"/>
    <lineage>
        <taxon>Eukaryota</taxon>
        <taxon>Metazoa</taxon>
        <taxon>Cnidaria</taxon>
        <taxon>Anthozoa</taxon>
        <taxon>Hexacorallia</taxon>
        <taxon>Scleractinia</taxon>
        <taxon>Caryophylliina</taxon>
        <taxon>Caryophylliidae</taxon>
        <taxon>Desmophyllum</taxon>
    </lineage>
</organism>
<dbReference type="Proteomes" id="UP001163046">
    <property type="component" value="Unassembled WGS sequence"/>
</dbReference>
<feature type="region of interest" description="Disordered" evidence="1">
    <location>
        <begin position="130"/>
        <end position="178"/>
    </location>
</feature>
<feature type="compositionally biased region" description="Low complexity" evidence="1">
    <location>
        <begin position="131"/>
        <end position="160"/>
    </location>
</feature>
<accession>A0A9X0DBJ9</accession>
<evidence type="ECO:0000256" key="1">
    <source>
        <dbReference type="SAM" id="MobiDB-lite"/>
    </source>
</evidence>
<name>A0A9X0DBJ9_9CNID</name>
<reference evidence="2" key="1">
    <citation type="submission" date="2023-01" db="EMBL/GenBank/DDBJ databases">
        <title>Genome assembly of the deep-sea coral Lophelia pertusa.</title>
        <authorList>
            <person name="Herrera S."/>
            <person name="Cordes E."/>
        </authorList>
    </citation>
    <scope>NUCLEOTIDE SEQUENCE</scope>
    <source>
        <strain evidence="2">USNM1676648</strain>
        <tissue evidence="2">Polyp</tissue>
    </source>
</reference>
<proteinExistence type="predicted"/>
<dbReference type="EMBL" id="MU825403">
    <property type="protein sequence ID" value="KAJ7392039.1"/>
    <property type="molecule type" value="Genomic_DNA"/>
</dbReference>
<keyword evidence="3" id="KW-1185">Reference proteome</keyword>
<comment type="caution">
    <text evidence="2">The sequence shown here is derived from an EMBL/GenBank/DDBJ whole genome shotgun (WGS) entry which is preliminary data.</text>
</comment>